<dbReference type="InterPro" id="IPR001772">
    <property type="entry name" value="KA1_dom"/>
</dbReference>
<dbReference type="GO" id="GO:0005737">
    <property type="term" value="C:cytoplasm"/>
    <property type="evidence" value="ECO:0007669"/>
    <property type="project" value="TreeGrafter"/>
</dbReference>
<dbReference type="PROSITE" id="PS00107">
    <property type="entry name" value="PROTEIN_KINASE_ATP"/>
    <property type="match status" value="1"/>
</dbReference>
<feature type="region of interest" description="Disordered" evidence="7">
    <location>
        <begin position="326"/>
        <end position="346"/>
    </location>
</feature>
<name>A0A9W8DWP4_9FUNG</name>
<feature type="region of interest" description="Disordered" evidence="7">
    <location>
        <begin position="808"/>
        <end position="928"/>
    </location>
</feature>
<dbReference type="InterPro" id="IPR000719">
    <property type="entry name" value="Prot_kinase_dom"/>
</dbReference>
<feature type="compositionally biased region" description="Polar residues" evidence="7">
    <location>
        <begin position="1147"/>
        <end position="1158"/>
    </location>
</feature>
<feature type="binding site" evidence="6">
    <location>
        <position position="61"/>
    </location>
    <ligand>
        <name>ATP</name>
        <dbReference type="ChEBI" id="CHEBI:30616"/>
    </ligand>
</feature>
<feature type="compositionally biased region" description="Polar residues" evidence="7">
    <location>
        <begin position="847"/>
        <end position="859"/>
    </location>
</feature>
<protein>
    <recommendedName>
        <fullName evidence="12">Non-specific serine/threonine protein kinase</fullName>
    </recommendedName>
</protein>
<reference evidence="10" key="1">
    <citation type="submission" date="2022-07" db="EMBL/GenBank/DDBJ databases">
        <title>Phylogenomic reconstructions and comparative analyses of Kickxellomycotina fungi.</title>
        <authorList>
            <person name="Reynolds N.K."/>
            <person name="Stajich J.E."/>
            <person name="Barry K."/>
            <person name="Grigoriev I.V."/>
            <person name="Crous P."/>
            <person name="Smith M.E."/>
        </authorList>
    </citation>
    <scope>NUCLEOTIDE SEQUENCE</scope>
    <source>
        <strain evidence="10">NBRC 100468</strain>
    </source>
</reference>
<evidence type="ECO:0000256" key="2">
    <source>
        <dbReference type="ARBA" id="ARBA00022679"/>
    </source>
</evidence>
<evidence type="ECO:0000256" key="5">
    <source>
        <dbReference type="ARBA" id="ARBA00022840"/>
    </source>
</evidence>
<comment type="caution">
    <text evidence="10">The sequence shown here is derived from an EMBL/GenBank/DDBJ whole genome shotgun (WGS) entry which is preliminary data.</text>
</comment>
<keyword evidence="11" id="KW-1185">Reference proteome</keyword>
<feature type="compositionally biased region" description="Polar residues" evidence="7">
    <location>
        <begin position="870"/>
        <end position="894"/>
    </location>
</feature>
<keyword evidence="5 6" id="KW-0067">ATP-binding</keyword>
<dbReference type="PROSITE" id="PS50032">
    <property type="entry name" value="KA1"/>
    <property type="match status" value="1"/>
</dbReference>
<sequence length="1354" mass="145677">MTTSQKATSASRAANTNKRRAKNVFGPYLLLQTIGEGEFAKVKLALHRESGQEVAIKLIKKESIDTDLKLSKIKREIAALKAVNHQYIVNLYDIIETERYIGIVIQYASGGELFDYILGHRYLRERDACRLFAQLIAGVSYLHRKMIVHRDLKLENLLLDNNRNIKITDFGFANQFDTPENNLMSTSCGSPCYAAPELVVSEGLYVGPAVDVWSCGVILYAMLAGYLPFDDDPKNPEGDNINQLYKYILSTSLVFPDYVTSTARDLLRKILVPNPKHRATLEQIKQHPWLAPYKHIFEEEDRDVAANEASSAQVVADDANRTAVAASQAREDQTVPKSSRQTKRHTIQLEYEKLPVSYSDFAAENGVAPISTTPAAGQYAAVSPANTRKVPDISDNSNNENAQTKVESSTLSIQDTNAKDSHRQAQVEISTPQSATPSNNSDIMSPPSAVDTAQARLVALSRLEGSNSGKPVTGNEASGPTETATATYGEKNTLAGRNAEFMHPTRVRPTSMFAGSMENTISTNIAPSANKSGYNNREELTAGIKAEIAGAPARMPLSQIPANNASLYNAKQNTKSEQSSSREGGKENMSSYAQSECVSIDEAAGRPSIVLDSTQAAMVRGTHIEETKGKPRASLSINPRNILGKSGTATVPPPPPDVASSTTGEELGYSFGAGISSTVPKGSAPIKDNDGSANASGSAKRMVAWLAKRTLKRQQEVHFGQFDKPPTWVGAQFPYASQNQREEPEVLQHMRVHRGVIDPNGLSSIPPGELFQHVLQTLDDLGFIITKTQELRIRVHRPALSALGNANKESLTINPDPAQSKKSGAGFSSNNLPPPVENNIIAAKATETASRPSRDSGSIFSIGRQHKGSIPQSSSINDAGKSNTTLPKQGSSKKIISKDRRPVESPHMNKSNQRASSDRSSSKQPRFSSTIGAFKRFLGINNGNKHGALNGAGSANLSQSTMPKNSVSDIESSAATASDIKDGQRELARDSGIDTGDNPADNKSGVEGKRRVVSGSYAQYPSRNTVDGFGEKNATNHAQKASTTARRNTVHARGPLPIPQMNQNSNNSNNSSSSNNGYSGNSVAASSASVLLPSVPEDAAVNIDENNPPQVSKFTSRITSPSMARPVTAGSSFSATSSLSPEAGVSDRQQPRLSISAQETRDALRDVLDKGKIPPYGEPNVDNGDEVQFIMEICRVKNLPGLFIVHLSRRKGNAWAFKYLYHLVMEKLDLKSRGHYLNSIVGGTAQVTSNSPNMVQHLVTYPPPPNNLTTLPSNQSGTSILHPGGIVIQPIYSGYQIASPVMTVTSGIAQPNMIDAVINSHGPTTTNTSSINETNNRDSNDMASTGQSMVATAS</sequence>
<dbReference type="GO" id="GO:0035556">
    <property type="term" value="P:intracellular signal transduction"/>
    <property type="evidence" value="ECO:0007669"/>
    <property type="project" value="TreeGrafter"/>
</dbReference>
<accession>A0A9W8DWP4</accession>
<feature type="compositionally biased region" description="Polar residues" evidence="7">
    <location>
        <begin position="1033"/>
        <end position="1047"/>
    </location>
</feature>
<feature type="compositionally biased region" description="Polar residues" evidence="7">
    <location>
        <begin position="427"/>
        <end position="443"/>
    </location>
</feature>
<feature type="domain" description="Protein kinase" evidence="8">
    <location>
        <begin position="28"/>
        <end position="290"/>
    </location>
</feature>
<organism evidence="10 11">
    <name type="scientific">Mycoemilia scoparia</name>
    <dbReference type="NCBI Taxonomy" id="417184"/>
    <lineage>
        <taxon>Eukaryota</taxon>
        <taxon>Fungi</taxon>
        <taxon>Fungi incertae sedis</taxon>
        <taxon>Zoopagomycota</taxon>
        <taxon>Kickxellomycotina</taxon>
        <taxon>Kickxellomycetes</taxon>
        <taxon>Kickxellales</taxon>
        <taxon>Kickxellaceae</taxon>
        <taxon>Mycoemilia</taxon>
    </lineage>
</organism>
<keyword evidence="2" id="KW-0808">Transferase</keyword>
<dbReference type="FunFam" id="3.30.200.20:FF:000003">
    <property type="entry name" value="Non-specific serine/threonine protein kinase"/>
    <property type="match status" value="1"/>
</dbReference>
<feature type="region of interest" description="Disordered" evidence="7">
    <location>
        <begin position="567"/>
        <end position="594"/>
    </location>
</feature>
<dbReference type="Pfam" id="PF00069">
    <property type="entry name" value="Pkinase"/>
    <property type="match status" value="1"/>
</dbReference>
<evidence type="ECO:0000256" key="7">
    <source>
        <dbReference type="SAM" id="MobiDB-lite"/>
    </source>
</evidence>
<feature type="compositionally biased region" description="Basic and acidic residues" evidence="7">
    <location>
        <begin position="979"/>
        <end position="992"/>
    </location>
</feature>
<evidence type="ECO:0000259" key="8">
    <source>
        <dbReference type="PROSITE" id="PS50011"/>
    </source>
</evidence>
<feature type="compositionally biased region" description="Low complexity" evidence="7">
    <location>
        <begin position="1064"/>
        <end position="1083"/>
    </location>
</feature>
<feature type="region of interest" description="Disordered" evidence="7">
    <location>
        <begin position="462"/>
        <end position="486"/>
    </location>
</feature>
<feature type="compositionally biased region" description="Polar residues" evidence="7">
    <location>
        <begin position="464"/>
        <end position="486"/>
    </location>
</feature>
<feature type="compositionally biased region" description="Low complexity" evidence="7">
    <location>
        <begin position="1324"/>
        <end position="1334"/>
    </location>
</feature>
<feature type="region of interest" description="Disordered" evidence="7">
    <location>
        <begin position="1100"/>
        <end position="1159"/>
    </location>
</feature>
<feature type="compositionally biased region" description="Low complexity" evidence="7">
    <location>
        <begin position="1131"/>
        <end position="1140"/>
    </location>
</feature>
<keyword evidence="4" id="KW-0418">Kinase</keyword>
<dbReference type="SMART" id="SM00220">
    <property type="entry name" value="S_TKc"/>
    <property type="match status" value="1"/>
</dbReference>
<keyword evidence="1" id="KW-0723">Serine/threonine-protein kinase</keyword>
<evidence type="ECO:0008006" key="12">
    <source>
        <dbReference type="Google" id="ProtNLM"/>
    </source>
</evidence>
<feature type="region of interest" description="Disordered" evidence="7">
    <location>
        <begin position="951"/>
        <end position="1083"/>
    </location>
</feature>
<dbReference type="FunFam" id="1.10.510.10:FF:000571">
    <property type="entry name" value="Maternal embryonic leucine zipper kinase"/>
    <property type="match status" value="1"/>
</dbReference>
<feature type="compositionally biased region" description="Polar residues" evidence="7">
    <location>
        <begin position="1104"/>
        <end position="1122"/>
    </location>
</feature>
<evidence type="ECO:0000256" key="4">
    <source>
        <dbReference type="ARBA" id="ARBA00022777"/>
    </source>
</evidence>
<keyword evidence="3 6" id="KW-0547">Nucleotide-binding</keyword>
<dbReference type="Gene3D" id="1.10.510.10">
    <property type="entry name" value="Transferase(Phosphotransferase) domain 1"/>
    <property type="match status" value="1"/>
</dbReference>
<feature type="compositionally biased region" description="Polar residues" evidence="7">
    <location>
        <begin position="820"/>
        <end position="831"/>
    </location>
</feature>
<feature type="region of interest" description="Disordered" evidence="7">
    <location>
        <begin position="644"/>
        <end position="663"/>
    </location>
</feature>
<evidence type="ECO:0000259" key="9">
    <source>
        <dbReference type="PROSITE" id="PS50032"/>
    </source>
</evidence>
<dbReference type="SUPFAM" id="SSF56112">
    <property type="entry name" value="Protein kinase-like (PK-like)"/>
    <property type="match status" value="1"/>
</dbReference>
<feature type="region of interest" description="Disordered" evidence="7">
    <location>
        <begin position="388"/>
        <end position="450"/>
    </location>
</feature>
<dbReference type="PROSITE" id="PS50011">
    <property type="entry name" value="PROTEIN_KINASE_DOM"/>
    <property type="match status" value="1"/>
</dbReference>
<dbReference type="InterPro" id="IPR008271">
    <property type="entry name" value="Ser/Thr_kinase_AS"/>
</dbReference>
<dbReference type="GO" id="GO:0005524">
    <property type="term" value="F:ATP binding"/>
    <property type="evidence" value="ECO:0007669"/>
    <property type="project" value="UniProtKB-UniRule"/>
</dbReference>
<feature type="compositionally biased region" description="Polar residues" evidence="7">
    <location>
        <begin position="1341"/>
        <end position="1354"/>
    </location>
</feature>
<feature type="compositionally biased region" description="Polar residues" evidence="7">
    <location>
        <begin position="1016"/>
        <end position="1025"/>
    </location>
</feature>
<dbReference type="PANTHER" id="PTHR24346">
    <property type="entry name" value="MAP/MICROTUBULE AFFINITY-REGULATING KINASE"/>
    <property type="match status" value="1"/>
</dbReference>
<feature type="compositionally biased region" description="Polar residues" evidence="7">
    <location>
        <begin position="953"/>
        <end position="976"/>
    </location>
</feature>
<evidence type="ECO:0000313" key="11">
    <source>
        <dbReference type="Proteomes" id="UP001150538"/>
    </source>
</evidence>
<dbReference type="OrthoDB" id="193931at2759"/>
<feature type="region of interest" description="Disordered" evidence="7">
    <location>
        <begin position="1319"/>
        <end position="1354"/>
    </location>
</feature>
<dbReference type="PROSITE" id="PS00108">
    <property type="entry name" value="PROTEIN_KINASE_ST"/>
    <property type="match status" value="1"/>
</dbReference>
<dbReference type="InterPro" id="IPR011009">
    <property type="entry name" value="Kinase-like_dom_sf"/>
</dbReference>
<feature type="compositionally biased region" description="Polar residues" evidence="7">
    <location>
        <begin position="394"/>
        <end position="416"/>
    </location>
</feature>
<dbReference type="InterPro" id="IPR017441">
    <property type="entry name" value="Protein_kinase_ATP_BS"/>
</dbReference>
<evidence type="ECO:0000256" key="6">
    <source>
        <dbReference type="PROSITE-ProRule" id="PRU10141"/>
    </source>
</evidence>
<dbReference type="Gene3D" id="3.30.310.80">
    <property type="entry name" value="Kinase associated domain 1, KA1"/>
    <property type="match status" value="1"/>
</dbReference>
<dbReference type="Proteomes" id="UP001150538">
    <property type="component" value="Unassembled WGS sequence"/>
</dbReference>
<proteinExistence type="predicted"/>
<feature type="domain" description="KA1" evidence="9">
    <location>
        <begin position="1180"/>
        <end position="1230"/>
    </location>
</feature>
<evidence type="ECO:0000256" key="1">
    <source>
        <dbReference type="ARBA" id="ARBA00022527"/>
    </source>
</evidence>
<evidence type="ECO:0000256" key="3">
    <source>
        <dbReference type="ARBA" id="ARBA00022741"/>
    </source>
</evidence>
<dbReference type="EMBL" id="JANBPU010000005">
    <property type="protein sequence ID" value="KAJ1921390.1"/>
    <property type="molecule type" value="Genomic_DNA"/>
</dbReference>
<dbReference type="Pfam" id="PF02149">
    <property type="entry name" value="KA1"/>
    <property type="match status" value="1"/>
</dbReference>
<dbReference type="PANTHER" id="PTHR24346:SF110">
    <property type="entry name" value="NON-SPECIFIC SERINE_THREONINE PROTEIN KINASE"/>
    <property type="match status" value="1"/>
</dbReference>
<gene>
    <name evidence="10" type="ORF">H4219_000707</name>
</gene>
<evidence type="ECO:0000313" key="10">
    <source>
        <dbReference type="EMBL" id="KAJ1921390.1"/>
    </source>
</evidence>
<dbReference type="GO" id="GO:0004674">
    <property type="term" value="F:protein serine/threonine kinase activity"/>
    <property type="evidence" value="ECO:0007669"/>
    <property type="project" value="UniProtKB-KW"/>
</dbReference>